<organism evidence="3 4">
    <name type="scientific">Litomosoides sigmodontis</name>
    <name type="common">Filarial nematode worm</name>
    <dbReference type="NCBI Taxonomy" id="42156"/>
    <lineage>
        <taxon>Eukaryota</taxon>
        <taxon>Metazoa</taxon>
        <taxon>Ecdysozoa</taxon>
        <taxon>Nematoda</taxon>
        <taxon>Chromadorea</taxon>
        <taxon>Rhabditida</taxon>
        <taxon>Spirurina</taxon>
        <taxon>Spiruromorpha</taxon>
        <taxon>Filarioidea</taxon>
        <taxon>Onchocercidae</taxon>
        <taxon>Litomosoides</taxon>
    </lineage>
</organism>
<dbReference type="EMBL" id="UYRX01001380">
    <property type="protein sequence ID" value="VDK89427.1"/>
    <property type="molecule type" value="Genomic_DNA"/>
</dbReference>
<dbReference type="InterPro" id="IPR057569">
    <property type="entry name" value="C2_nem"/>
</dbReference>
<evidence type="ECO:0000256" key="1">
    <source>
        <dbReference type="SAM" id="Phobius"/>
    </source>
</evidence>
<dbReference type="OMA" id="YDRCPTC"/>
<keyword evidence="1" id="KW-1133">Transmembrane helix</keyword>
<sequence length="276" mass="30680">MTQPATAESLLDDHPDSYWLVADVLNIEWRKGCLTAAGCAEPRFQVTKMNTANNEANLISWPITFKLAESGHFERSTKVQHSSAGKVVMHLKGKCFNASLAMQKYDRCPTCTEHHSIAVVEQYSDPEMSSDFLHRLSGNRQFLYVVIILSAFTVILTTGFACLLIAFLQQKHQLSVSTSKHSLNPERSNVARLLRACDDDDSRYDLPLEQAQLPATMHQRSVSHRNFNTKNEFTPISHSLTAPIADLLALARSDCRKTSPTSSFGTELHDSGLGSV</sequence>
<proteinExistence type="predicted"/>
<dbReference type="Proteomes" id="UP000277928">
    <property type="component" value="Unassembled WGS sequence"/>
</dbReference>
<gene>
    <name evidence="3" type="ORF">NLS_LOCUS9124</name>
</gene>
<dbReference type="AlphaFoldDB" id="A0A3P6TUE4"/>
<dbReference type="PANTHER" id="PTHR38626">
    <property type="entry name" value="SKN-1 DEPENDENT ZYGOTIC TRANSCRIPT-RELATED"/>
    <property type="match status" value="1"/>
</dbReference>
<dbReference type="InterPro" id="IPR040426">
    <property type="entry name" value="C05B5.4-like"/>
</dbReference>
<dbReference type="PANTHER" id="PTHR38626:SF4">
    <property type="entry name" value="SKN-1 DEPENDENT ZYGOTIC TRANSCRIPT"/>
    <property type="match status" value="1"/>
</dbReference>
<protein>
    <recommendedName>
        <fullName evidence="2">C2 domain-containing protein</fullName>
    </recommendedName>
</protein>
<evidence type="ECO:0000313" key="3">
    <source>
        <dbReference type="EMBL" id="VDK89427.1"/>
    </source>
</evidence>
<evidence type="ECO:0000259" key="2">
    <source>
        <dbReference type="Pfam" id="PF25330"/>
    </source>
</evidence>
<keyword evidence="1" id="KW-0812">Transmembrane</keyword>
<feature type="transmembrane region" description="Helical" evidence="1">
    <location>
        <begin position="142"/>
        <end position="168"/>
    </location>
</feature>
<accession>A0A3P6TUE4</accession>
<reference evidence="3 4" key="1">
    <citation type="submission" date="2018-08" db="EMBL/GenBank/DDBJ databases">
        <authorList>
            <person name="Laetsch R D."/>
            <person name="Stevens L."/>
            <person name="Kumar S."/>
            <person name="Blaxter L. M."/>
        </authorList>
    </citation>
    <scope>NUCLEOTIDE SEQUENCE [LARGE SCALE GENOMIC DNA]</scope>
</reference>
<dbReference type="Pfam" id="PF25330">
    <property type="entry name" value="C2_nem"/>
    <property type="match status" value="1"/>
</dbReference>
<dbReference type="OrthoDB" id="5862752at2759"/>
<keyword evidence="1" id="KW-0472">Membrane</keyword>
<evidence type="ECO:0000313" key="4">
    <source>
        <dbReference type="Proteomes" id="UP000277928"/>
    </source>
</evidence>
<feature type="domain" description="C2" evidence="2">
    <location>
        <begin position="18"/>
        <end position="69"/>
    </location>
</feature>
<keyword evidence="4" id="KW-1185">Reference proteome</keyword>
<name>A0A3P6TUE4_LITSI</name>